<comment type="caution">
    <text evidence="1">The sequence shown here is derived from an EMBL/GenBank/DDBJ whole genome shotgun (WGS) entry which is preliminary data.</text>
</comment>
<dbReference type="EMBL" id="CAUM01000071">
    <property type="protein sequence ID" value="CCV05636.1"/>
    <property type="molecule type" value="Genomic_DNA"/>
</dbReference>
<dbReference type="Proteomes" id="UP000012062">
    <property type="component" value="Unassembled WGS sequence"/>
</dbReference>
<dbReference type="STRING" id="1297569.MESS2_1620011"/>
<proteinExistence type="predicted"/>
<gene>
    <name evidence="1" type="ORF">MESS2_1620011</name>
</gene>
<accession>M5F1E5</accession>
<dbReference type="AlphaFoldDB" id="M5F1E5"/>
<sequence length="54" mass="6369">MLGALDLAPSDIIPNYELWIGRRERWLMDLRWAEQFEHDRVPRAIEAPPLQPDA</sequence>
<evidence type="ECO:0000313" key="2">
    <source>
        <dbReference type="Proteomes" id="UP000012062"/>
    </source>
</evidence>
<keyword evidence="2" id="KW-1185">Reference proteome</keyword>
<protein>
    <submittedName>
        <fullName evidence="1">Glutathione-dependent formaldehyde-activating GFA</fullName>
    </submittedName>
</protein>
<evidence type="ECO:0000313" key="1">
    <source>
        <dbReference type="EMBL" id="CCV05636.1"/>
    </source>
</evidence>
<name>M5F1E5_9HYPH</name>
<organism evidence="1 2">
    <name type="scientific">Mesorhizobium metallidurans STM 2683</name>
    <dbReference type="NCBI Taxonomy" id="1297569"/>
    <lineage>
        <taxon>Bacteria</taxon>
        <taxon>Pseudomonadati</taxon>
        <taxon>Pseudomonadota</taxon>
        <taxon>Alphaproteobacteria</taxon>
        <taxon>Hyphomicrobiales</taxon>
        <taxon>Phyllobacteriaceae</taxon>
        <taxon>Mesorhizobium</taxon>
    </lineage>
</organism>
<reference evidence="1 2" key="1">
    <citation type="submission" date="2013-02" db="EMBL/GenBank/DDBJ databases">
        <authorList>
            <person name="Genoscope - CEA"/>
        </authorList>
    </citation>
    <scope>NUCLEOTIDE SEQUENCE [LARGE SCALE GENOMIC DNA]</scope>
    <source>
        <strain evidence="1 2">STM 2683</strain>
    </source>
</reference>